<keyword evidence="4" id="KW-1185">Reference proteome</keyword>
<dbReference type="Pfam" id="PF10328">
    <property type="entry name" value="7TM_GPCR_Srx"/>
    <property type="match status" value="1"/>
</dbReference>
<dbReference type="EMBL" id="AZBU02000016">
    <property type="protein sequence ID" value="TKR57386.1"/>
    <property type="molecule type" value="Genomic_DNA"/>
</dbReference>
<evidence type="ECO:0000259" key="2">
    <source>
        <dbReference type="Pfam" id="PF10328"/>
    </source>
</evidence>
<evidence type="ECO:0000313" key="3">
    <source>
        <dbReference type="EMBL" id="TKR57386.1"/>
    </source>
</evidence>
<feature type="domain" description="7TM GPCR serpentine receptor class x (Srx)" evidence="2">
    <location>
        <begin position="4"/>
        <end position="70"/>
    </location>
</feature>
<evidence type="ECO:0000313" key="4">
    <source>
        <dbReference type="Proteomes" id="UP000298663"/>
    </source>
</evidence>
<accession>A0A4U5LNC9</accession>
<proteinExistence type="predicted"/>
<feature type="transmembrane region" description="Helical" evidence="1">
    <location>
        <begin position="40"/>
        <end position="59"/>
    </location>
</feature>
<dbReference type="AlphaFoldDB" id="A0A4U5LNC9"/>
<reference evidence="3 4" key="2">
    <citation type="journal article" date="2019" name="G3 (Bethesda)">
        <title>Hybrid Assembly of the Genome of the Entomopathogenic Nematode Steinernema carpocapsae Identifies the X-Chromosome.</title>
        <authorList>
            <person name="Serra L."/>
            <person name="Macchietto M."/>
            <person name="Macias-Munoz A."/>
            <person name="McGill C.J."/>
            <person name="Rodriguez I.M."/>
            <person name="Rodriguez B."/>
            <person name="Murad R."/>
            <person name="Mortazavi A."/>
        </authorList>
    </citation>
    <scope>NUCLEOTIDE SEQUENCE [LARGE SCALE GENOMIC DNA]</scope>
    <source>
        <strain evidence="3 4">ALL</strain>
    </source>
</reference>
<protein>
    <recommendedName>
        <fullName evidence="2">7TM GPCR serpentine receptor class x (Srx) domain-containing protein</fullName>
    </recommendedName>
</protein>
<evidence type="ECO:0000256" key="1">
    <source>
        <dbReference type="SAM" id="Phobius"/>
    </source>
</evidence>
<name>A0A4U5LNC9_STECR</name>
<comment type="caution">
    <text evidence="3">The sequence shown here is derived from an EMBL/GenBank/DDBJ whole genome shotgun (WGS) entry which is preliminary data.</text>
</comment>
<dbReference type="Proteomes" id="UP000298663">
    <property type="component" value="Unassembled WGS sequence"/>
</dbReference>
<keyword evidence="1" id="KW-0812">Transmembrane</keyword>
<gene>
    <name evidence="3" type="ORF">L596_030862</name>
</gene>
<reference evidence="3 4" key="1">
    <citation type="journal article" date="2015" name="Genome Biol.">
        <title>Comparative genomics of Steinernema reveals deeply conserved gene regulatory networks.</title>
        <authorList>
            <person name="Dillman A.R."/>
            <person name="Macchietto M."/>
            <person name="Porter C.F."/>
            <person name="Rogers A."/>
            <person name="Williams B."/>
            <person name="Antoshechkin I."/>
            <person name="Lee M.M."/>
            <person name="Goodwin Z."/>
            <person name="Lu X."/>
            <person name="Lewis E.E."/>
            <person name="Goodrich-Blair H."/>
            <person name="Stock S.P."/>
            <person name="Adams B.J."/>
            <person name="Sternberg P.W."/>
            <person name="Mortazavi A."/>
        </authorList>
    </citation>
    <scope>NUCLEOTIDE SEQUENCE [LARGE SCALE GENOMIC DNA]</scope>
    <source>
        <strain evidence="3 4">ALL</strain>
    </source>
</reference>
<keyword evidence="1" id="KW-0472">Membrane</keyword>
<keyword evidence="1" id="KW-1133">Transmembrane helix</keyword>
<organism evidence="3 4">
    <name type="scientific">Steinernema carpocapsae</name>
    <name type="common">Entomopathogenic nematode</name>
    <dbReference type="NCBI Taxonomy" id="34508"/>
    <lineage>
        <taxon>Eukaryota</taxon>
        <taxon>Metazoa</taxon>
        <taxon>Ecdysozoa</taxon>
        <taxon>Nematoda</taxon>
        <taxon>Chromadorea</taxon>
        <taxon>Rhabditida</taxon>
        <taxon>Tylenchina</taxon>
        <taxon>Panagrolaimomorpha</taxon>
        <taxon>Strongyloidoidea</taxon>
        <taxon>Steinernematidae</taxon>
        <taxon>Steinernema</taxon>
    </lineage>
</organism>
<sequence>MLLFTFWAAPMSFIRLEDCDFYYNQASALWTYSNKTAFNLSFIFDLPFGICMLAVTFSFDTATFFELRNIGKSVLKTMVVANLCSVHDDACQFHPVFVLLSSSSLAYIYFDHPLLGRSTCYRCIAYYCSQRRSSNSGHASL</sequence>
<dbReference type="InterPro" id="IPR019430">
    <property type="entry name" value="7TM_GPCR_serpentine_rcpt_Srx"/>
</dbReference>